<accession>A0A9X4QN75</accession>
<dbReference type="Proteomes" id="UP001153387">
    <property type="component" value="Unassembled WGS sequence"/>
</dbReference>
<evidence type="ECO:0000313" key="1">
    <source>
        <dbReference type="EMBL" id="MDG0792231.1"/>
    </source>
</evidence>
<proteinExistence type="predicted"/>
<organism evidence="1 2">
    <name type="scientific">Cohnella ginsengisoli</name>
    <dbReference type="NCBI Taxonomy" id="425004"/>
    <lineage>
        <taxon>Bacteria</taxon>
        <taxon>Bacillati</taxon>
        <taxon>Bacillota</taxon>
        <taxon>Bacilli</taxon>
        <taxon>Bacillales</taxon>
        <taxon>Paenibacillaceae</taxon>
        <taxon>Cohnella</taxon>
    </lineage>
</organism>
<gene>
    <name evidence="1" type="ORF">OMP38_16180</name>
</gene>
<dbReference type="AlphaFoldDB" id="A0A9X4QN75"/>
<dbReference type="RefSeq" id="WP_277566048.1">
    <property type="nucleotide sequence ID" value="NZ_JAPDHZ010000003.1"/>
</dbReference>
<protein>
    <submittedName>
        <fullName evidence="1">Uncharacterized protein</fullName>
    </submittedName>
</protein>
<evidence type="ECO:0000313" key="2">
    <source>
        <dbReference type="Proteomes" id="UP001153387"/>
    </source>
</evidence>
<keyword evidence="2" id="KW-1185">Reference proteome</keyword>
<dbReference type="EMBL" id="JAPDHZ010000003">
    <property type="protein sequence ID" value="MDG0792231.1"/>
    <property type="molecule type" value="Genomic_DNA"/>
</dbReference>
<name>A0A9X4QN75_9BACL</name>
<comment type="caution">
    <text evidence="1">The sequence shown here is derived from an EMBL/GenBank/DDBJ whole genome shotgun (WGS) entry which is preliminary data.</text>
</comment>
<reference evidence="1 2" key="1">
    <citation type="submission" date="2022-10" db="EMBL/GenBank/DDBJ databases">
        <title>Comparative genomic analysis of Cohnella hashimotonis sp. nov., isolated from the International Space Station.</title>
        <authorList>
            <person name="Simpson A."/>
            <person name="Venkateswaran K."/>
        </authorList>
    </citation>
    <scope>NUCLEOTIDE SEQUENCE [LARGE SCALE GENOMIC DNA]</scope>
    <source>
        <strain evidence="1 2">DSM 18997</strain>
    </source>
</reference>
<sequence length="118" mass="13964">MMRRKRWKWPVFSILGLVIFLLLIAGLFINDVGYTNVKLIWLLNTSDQSIVRMEAEGEYLTKVKNGNGRELLIERMESEGWTFDRQEGSGYFFKKSQSRSDRYDPTKLESTLYCVRRK</sequence>